<accession>D8Q5J6</accession>
<dbReference type="AlphaFoldDB" id="D8Q5J6"/>
<organism evidence="6">
    <name type="scientific">Schizophyllum commune (strain H4-8 / FGSC 9210)</name>
    <name type="common">Split gill fungus</name>
    <dbReference type="NCBI Taxonomy" id="578458"/>
    <lineage>
        <taxon>Eukaryota</taxon>
        <taxon>Fungi</taxon>
        <taxon>Dikarya</taxon>
        <taxon>Basidiomycota</taxon>
        <taxon>Agaricomycotina</taxon>
        <taxon>Agaricomycetes</taxon>
        <taxon>Agaricomycetidae</taxon>
        <taxon>Agaricales</taxon>
        <taxon>Schizophyllaceae</taxon>
        <taxon>Schizophyllum</taxon>
    </lineage>
</organism>
<dbReference type="InterPro" id="IPR036770">
    <property type="entry name" value="Ankyrin_rpt-contain_sf"/>
</dbReference>
<feature type="compositionally biased region" description="Low complexity" evidence="4">
    <location>
        <begin position="141"/>
        <end position="151"/>
    </location>
</feature>
<dbReference type="HOGENOM" id="CLU_078327_1_0_1"/>
<dbReference type="PROSITE" id="PS50088">
    <property type="entry name" value="ANK_REPEAT"/>
    <property type="match status" value="1"/>
</dbReference>
<evidence type="ECO:0000313" key="5">
    <source>
        <dbReference type="EMBL" id="EFI97422.1"/>
    </source>
</evidence>
<evidence type="ECO:0000256" key="4">
    <source>
        <dbReference type="SAM" id="MobiDB-lite"/>
    </source>
</evidence>
<dbReference type="InterPro" id="IPR002110">
    <property type="entry name" value="Ankyrin_rpt"/>
</dbReference>
<evidence type="ECO:0000256" key="3">
    <source>
        <dbReference type="PROSITE-ProRule" id="PRU00023"/>
    </source>
</evidence>
<feature type="region of interest" description="Disordered" evidence="4">
    <location>
        <begin position="197"/>
        <end position="225"/>
    </location>
</feature>
<feature type="repeat" description="ANK" evidence="3">
    <location>
        <begin position="32"/>
        <end position="64"/>
    </location>
</feature>
<gene>
    <name evidence="5" type="ORF">SCHCODRAFT_55965</name>
</gene>
<dbReference type="SUPFAM" id="SSF48403">
    <property type="entry name" value="Ankyrin repeat"/>
    <property type="match status" value="1"/>
</dbReference>
<protein>
    <submittedName>
        <fullName evidence="5">Uncharacterized protein</fullName>
    </submittedName>
</protein>
<dbReference type="PANTHER" id="PTHR24171">
    <property type="entry name" value="ANKYRIN REPEAT DOMAIN-CONTAINING PROTEIN 39-RELATED"/>
    <property type="match status" value="1"/>
</dbReference>
<proteinExistence type="predicted"/>
<dbReference type="OMA" id="CLFVTET"/>
<dbReference type="VEuPathDB" id="FungiDB:SCHCODRAFT_02625441"/>
<dbReference type="FunCoup" id="D8Q5J6">
    <property type="interactions" value="16"/>
</dbReference>
<dbReference type="SMART" id="SM00248">
    <property type="entry name" value="ANK"/>
    <property type="match status" value="2"/>
</dbReference>
<feature type="compositionally biased region" description="Basic and acidic residues" evidence="4">
    <location>
        <begin position="208"/>
        <end position="225"/>
    </location>
</feature>
<evidence type="ECO:0000313" key="6">
    <source>
        <dbReference type="Proteomes" id="UP000007431"/>
    </source>
</evidence>
<keyword evidence="6" id="KW-1185">Reference proteome</keyword>
<dbReference type="Gene3D" id="1.25.40.20">
    <property type="entry name" value="Ankyrin repeat-containing domain"/>
    <property type="match status" value="1"/>
</dbReference>
<dbReference type="Proteomes" id="UP000007431">
    <property type="component" value="Unassembled WGS sequence"/>
</dbReference>
<dbReference type="STRING" id="578458.D8Q5J6"/>
<evidence type="ECO:0000256" key="1">
    <source>
        <dbReference type="ARBA" id="ARBA00022737"/>
    </source>
</evidence>
<dbReference type="InParanoid" id="D8Q5J6"/>
<dbReference type="eggNOG" id="KOG0504">
    <property type="taxonomic scope" value="Eukaryota"/>
</dbReference>
<reference evidence="5 6" key="1">
    <citation type="journal article" date="2010" name="Nat. Biotechnol.">
        <title>Genome sequence of the model mushroom Schizophyllum commune.</title>
        <authorList>
            <person name="Ohm R.A."/>
            <person name="de Jong J.F."/>
            <person name="Lugones L.G."/>
            <person name="Aerts A."/>
            <person name="Kothe E."/>
            <person name="Stajich J.E."/>
            <person name="de Vries R.P."/>
            <person name="Record E."/>
            <person name="Levasseur A."/>
            <person name="Baker S.E."/>
            <person name="Bartholomew K.A."/>
            <person name="Coutinho P.M."/>
            <person name="Erdmann S."/>
            <person name="Fowler T.J."/>
            <person name="Gathman A.C."/>
            <person name="Lombard V."/>
            <person name="Henrissat B."/>
            <person name="Knabe N."/>
            <person name="Kuees U."/>
            <person name="Lilly W.W."/>
            <person name="Lindquist E."/>
            <person name="Lucas S."/>
            <person name="Magnuson J.K."/>
            <person name="Piumi F."/>
            <person name="Raudaskoski M."/>
            <person name="Salamov A."/>
            <person name="Schmutz J."/>
            <person name="Schwarze F.W.M.R."/>
            <person name="vanKuyk P.A."/>
            <person name="Horton J.S."/>
            <person name="Grigoriev I.V."/>
            <person name="Woesten H.A.B."/>
        </authorList>
    </citation>
    <scope>NUCLEOTIDE SEQUENCE [LARGE SCALE GENOMIC DNA]</scope>
    <source>
        <strain evidence="6">H4-8 / FGSC 9210</strain>
    </source>
</reference>
<dbReference type="PROSITE" id="PS50297">
    <property type="entry name" value="ANK_REP_REGION"/>
    <property type="match status" value="1"/>
</dbReference>
<evidence type="ECO:0000256" key="2">
    <source>
        <dbReference type="ARBA" id="ARBA00023043"/>
    </source>
</evidence>
<keyword evidence="2 3" id="KW-0040">ANK repeat</keyword>
<dbReference type="Pfam" id="PF13857">
    <property type="entry name" value="Ank_5"/>
    <property type="match status" value="1"/>
</dbReference>
<dbReference type="EMBL" id="GL377306">
    <property type="protein sequence ID" value="EFI97422.1"/>
    <property type="molecule type" value="Genomic_DNA"/>
</dbReference>
<keyword evidence="1" id="KW-0677">Repeat</keyword>
<feature type="compositionally biased region" description="Polar residues" evidence="4">
    <location>
        <begin position="123"/>
        <end position="133"/>
    </location>
</feature>
<name>D8Q5J6_SCHCM</name>
<sequence length="225" mass="23999">MARPPKNIWVAAGDGDLARVQVPLSPNVPDENTYTPMHAAASYGQLQVLEYLISRGGDVNVTDSDGDTPLYTVEDIPTAQWLVNHGATVVRTNNEGLSPIDHLREDFEEVATFLEGLVSGQANGASTNGNATTIPLPPAPHLQQQPSQHSQNAASEALTSNLMASVQDIMARAEAEGREPDEDELRAAVSRTVLEGVVQGFDMSEADNGAREESAEKRQRGDGGT</sequence>
<feature type="region of interest" description="Disordered" evidence="4">
    <location>
        <begin position="123"/>
        <end position="155"/>
    </location>
</feature>